<reference evidence="2" key="1">
    <citation type="submission" date="2017-04" db="EMBL/GenBank/DDBJ databases">
        <authorList>
            <person name="Varghese N."/>
            <person name="Submissions S."/>
        </authorList>
    </citation>
    <scope>NUCLEOTIDE SEQUENCE [LARGE SCALE GENOMIC DNA]</scope>
    <source>
        <strain evidence="2">DSM 44073</strain>
    </source>
</reference>
<dbReference type="eggNOG" id="ENOG5032X03">
    <property type="taxonomic scope" value="Bacteria"/>
</dbReference>
<dbReference type="STRING" id="40571.SAMN05660733_06818"/>
<evidence type="ECO:0000313" key="2">
    <source>
        <dbReference type="Proteomes" id="UP000192840"/>
    </source>
</evidence>
<gene>
    <name evidence="1" type="ORF">SAMN05660733_06818</name>
</gene>
<accession>A0A1W2FKE7</accession>
<dbReference type="EMBL" id="FWYC01000017">
    <property type="protein sequence ID" value="SMD22421.1"/>
    <property type="molecule type" value="Genomic_DNA"/>
</dbReference>
<sequence length="99" mass="11314">MVRFLNTEAAKGWEELCRSAASNTWEAWVVLTERPASSENIDRQHRLKGEYAHHTIDGATFAQWQYEVTSGGRIWYCADSDEMTVWIIRAGTGHPKLTD</sequence>
<dbReference type="AlphaFoldDB" id="A0A1W2FKE7"/>
<name>A0A1W2FKE7_9PSEU</name>
<keyword evidence="2" id="KW-1185">Reference proteome</keyword>
<evidence type="ECO:0000313" key="1">
    <source>
        <dbReference type="EMBL" id="SMD22421.1"/>
    </source>
</evidence>
<dbReference type="Proteomes" id="UP000192840">
    <property type="component" value="Unassembled WGS sequence"/>
</dbReference>
<protein>
    <submittedName>
        <fullName evidence="1">Uncharacterized protein</fullName>
    </submittedName>
</protein>
<proteinExistence type="predicted"/>
<organism evidence="1 2">
    <name type="scientific">Lentzea albidocapillata</name>
    <dbReference type="NCBI Taxonomy" id="40571"/>
    <lineage>
        <taxon>Bacteria</taxon>
        <taxon>Bacillati</taxon>
        <taxon>Actinomycetota</taxon>
        <taxon>Actinomycetes</taxon>
        <taxon>Pseudonocardiales</taxon>
        <taxon>Pseudonocardiaceae</taxon>
        <taxon>Lentzea</taxon>
    </lineage>
</organism>